<comment type="caution">
    <text evidence="2">The sequence shown here is derived from an EMBL/GenBank/DDBJ whole genome shotgun (WGS) entry which is preliminary data.</text>
</comment>
<organism evidence="2 3">
    <name type="scientific">Eleginops maclovinus</name>
    <name type="common">Patagonian blennie</name>
    <name type="synonym">Eleginus maclovinus</name>
    <dbReference type="NCBI Taxonomy" id="56733"/>
    <lineage>
        <taxon>Eukaryota</taxon>
        <taxon>Metazoa</taxon>
        <taxon>Chordata</taxon>
        <taxon>Craniata</taxon>
        <taxon>Vertebrata</taxon>
        <taxon>Euteleostomi</taxon>
        <taxon>Actinopterygii</taxon>
        <taxon>Neopterygii</taxon>
        <taxon>Teleostei</taxon>
        <taxon>Neoteleostei</taxon>
        <taxon>Acanthomorphata</taxon>
        <taxon>Eupercaria</taxon>
        <taxon>Perciformes</taxon>
        <taxon>Notothenioidei</taxon>
        <taxon>Eleginopidae</taxon>
        <taxon>Eleginops</taxon>
    </lineage>
</organism>
<feature type="transmembrane region" description="Helical" evidence="1">
    <location>
        <begin position="21"/>
        <end position="41"/>
    </location>
</feature>
<evidence type="ECO:0000313" key="2">
    <source>
        <dbReference type="EMBL" id="KAK5854168.1"/>
    </source>
</evidence>
<accession>A0AAN8AGC1</accession>
<keyword evidence="1" id="KW-1133">Transmembrane helix</keyword>
<dbReference type="AlphaFoldDB" id="A0AAN8AGC1"/>
<reference evidence="2 3" key="2">
    <citation type="journal article" date="2023" name="Mol. Biol. Evol.">
        <title>Genomics of Secondarily Temperate Adaptation in the Only Non-Antarctic Icefish.</title>
        <authorList>
            <person name="Rivera-Colon A.G."/>
            <person name="Rayamajhi N."/>
            <person name="Minhas B.F."/>
            <person name="Madrigal G."/>
            <person name="Bilyk K.T."/>
            <person name="Yoon V."/>
            <person name="Hune M."/>
            <person name="Gregory S."/>
            <person name="Cheng C.H.C."/>
            <person name="Catchen J.M."/>
        </authorList>
    </citation>
    <scope>NUCLEOTIDE SEQUENCE [LARGE SCALE GENOMIC DNA]</scope>
    <source>
        <strain evidence="2">JMC-PN-2008</strain>
    </source>
</reference>
<keyword evidence="3" id="KW-1185">Reference proteome</keyword>
<evidence type="ECO:0000256" key="1">
    <source>
        <dbReference type="SAM" id="Phobius"/>
    </source>
</evidence>
<keyword evidence="1" id="KW-0472">Membrane</keyword>
<name>A0AAN8AGC1_ELEMC</name>
<keyword evidence="1" id="KW-0812">Transmembrane</keyword>
<dbReference type="Proteomes" id="UP001346869">
    <property type="component" value="Unassembled WGS sequence"/>
</dbReference>
<gene>
    <name evidence="2" type="ORF">PBY51_015261</name>
</gene>
<reference evidence="2 3" key="1">
    <citation type="journal article" date="2023" name="Genes (Basel)">
        <title>Chromosome-Level Genome Assembly and Circadian Gene Repertoire of the Patagonia Blennie Eleginops maclovinus-The Closest Ancestral Proxy of Antarctic Cryonotothenioids.</title>
        <authorList>
            <person name="Cheng C.C."/>
            <person name="Rivera-Colon A.G."/>
            <person name="Minhas B.F."/>
            <person name="Wilson L."/>
            <person name="Rayamajhi N."/>
            <person name="Vargas-Chacoff L."/>
            <person name="Catchen J.M."/>
        </authorList>
    </citation>
    <scope>NUCLEOTIDE SEQUENCE [LARGE SCALE GENOMIC DNA]</scope>
    <source>
        <strain evidence="2">JMC-PN-2008</strain>
    </source>
</reference>
<protein>
    <submittedName>
        <fullName evidence="2">Uncharacterized protein</fullName>
    </submittedName>
</protein>
<proteinExistence type="predicted"/>
<dbReference type="EMBL" id="JAUZQC010000019">
    <property type="protein sequence ID" value="KAK5854168.1"/>
    <property type="molecule type" value="Genomic_DNA"/>
</dbReference>
<evidence type="ECO:0000313" key="3">
    <source>
        <dbReference type="Proteomes" id="UP001346869"/>
    </source>
</evidence>
<sequence length="120" mass="12985">MLVFLKSPRKMLQRNTDRATCAKLIFGLPGCAAFGVLPFGGASCNITKSSFSFPTAALATKKAHWVIVWAPASSNPRTIPSLRPPAWELLGNQNQLLVLSPLRPFWLGVNCGVVFSKSSL</sequence>